<sequence>MKTYENFRSVLRENWRTYLLINVVVYGTLVATMVVTALTPGMQEAGLENVDAFLDAPGASSVVAAYESGNFVMMTLATFLGNLLFAALLTTTLPSLAIPFFGVAATVWRAVFIGVPYAPTSAEGAMTLLAVSPVLVIEFQAYVLAMLGSVVLWRSTFGYRRRQLPSARAGYRAGFRDNIRLYPAIVVMLLGIALVEAVTYAFLH</sequence>
<feature type="transmembrane region" description="Helical" evidence="1">
    <location>
        <begin position="20"/>
        <end position="39"/>
    </location>
</feature>
<evidence type="ECO:0008006" key="4">
    <source>
        <dbReference type="Google" id="ProtNLM"/>
    </source>
</evidence>
<feature type="transmembrane region" description="Helical" evidence="1">
    <location>
        <begin position="96"/>
        <end position="118"/>
    </location>
</feature>
<comment type="caution">
    <text evidence="2">The sequence shown here is derived from an EMBL/GenBank/DDBJ whole genome shotgun (WGS) entry which is preliminary data.</text>
</comment>
<gene>
    <name evidence="2" type="ORF">WIS52_07010</name>
</gene>
<accession>A0ABV1K8L9</accession>
<evidence type="ECO:0000313" key="3">
    <source>
        <dbReference type="Proteomes" id="UP001494902"/>
    </source>
</evidence>
<feature type="transmembrane region" description="Helical" evidence="1">
    <location>
        <begin position="71"/>
        <end position="89"/>
    </location>
</feature>
<dbReference type="RefSeq" id="WP_349297298.1">
    <property type="nucleotide sequence ID" value="NZ_JBEDNQ010000002.1"/>
</dbReference>
<protein>
    <recommendedName>
        <fullName evidence="4">Stage II sporulation protein M</fullName>
    </recommendedName>
</protein>
<keyword evidence="1" id="KW-0812">Transmembrane</keyword>
<dbReference type="EMBL" id="JBEDNQ010000002">
    <property type="protein sequence ID" value="MEQ3550219.1"/>
    <property type="molecule type" value="Genomic_DNA"/>
</dbReference>
<reference evidence="2 3" key="1">
    <citation type="submission" date="2024-03" db="EMBL/GenBank/DDBJ databases">
        <title>Draft genome sequence of Pseudonocardia nematodicida JCM 31783.</title>
        <authorList>
            <person name="Butdee W."/>
            <person name="Duangmal K."/>
        </authorList>
    </citation>
    <scope>NUCLEOTIDE SEQUENCE [LARGE SCALE GENOMIC DNA]</scope>
    <source>
        <strain evidence="2 3">JCM 31783</strain>
    </source>
</reference>
<feature type="transmembrane region" description="Helical" evidence="1">
    <location>
        <begin position="181"/>
        <end position="203"/>
    </location>
</feature>
<keyword evidence="1" id="KW-1133">Transmembrane helix</keyword>
<name>A0ABV1K8L9_9PSEU</name>
<evidence type="ECO:0000256" key="1">
    <source>
        <dbReference type="SAM" id="Phobius"/>
    </source>
</evidence>
<organism evidence="2 3">
    <name type="scientific">Pseudonocardia nematodicida</name>
    <dbReference type="NCBI Taxonomy" id="1206997"/>
    <lineage>
        <taxon>Bacteria</taxon>
        <taxon>Bacillati</taxon>
        <taxon>Actinomycetota</taxon>
        <taxon>Actinomycetes</taxon>
        <taxon>Pseudonocardiales</taxon>
        <taxon>Pseudonocardiaceae</taxon>
        <taxon>Pseudonocardia</taxon>
    </lineage>
</organism>
<keyword evidence="1" id="KW-0472">Membrane</keyword>
<evidence type="ECO:0000313" key="2">
    <source>
        <dbReference type="EMBL" id="MEQ3550219.1"/>
    </source>
</evidence>
<feature type="transmembrane region" description="Helical" evidence="1">
    <location>
        <begin position="130"/>
        <end position="153"/>
    </location>
</feature>
<proteinExistence type="predicted"/>
<keyword evidence="3" id="KW-1185">Reference proteome</keyword>
<dbReference type="Proteomes" id="UP001494902">
    <property type="component" value="Unassembled WGS sequence"/>
</dbReference>